<evidence type="ECO:0000256" key="1">
    <source>
        <dbReference type="SAM" id="Phobius"/>
    </source>
</evidence>
<dbReference type="RefSeq" id="WP_148743299.1">
    <property type="nucleotide sequence ID" value="NZ_VSTH01000120.1"/>
</dbReference>
<keyword evidence="1" id="KW-1133">Transmembrane helix</keyword>
<sequence length="64" mass="7013">MKSICDRSARKLERERTVFAAIGKSGRAKGGEMRGLRLKAGPLHLAAIVLAHFACMSVIVWFSL</sequence>
<keyword evidence="1" id="KW-0812">Transmembrane</keyword>
<accession>A0A5S4YFP5</accession>
<keyword evidence="3" id="KW-1185">Reference proteome</keyword>
<organism evidence="2 3">
    <name type="scientific">Bradyrhizobium hipponense</name>
    <dbReference type="NCBI Taxonomy" id="2605638"/>
    <lineage>
        <taxon>Bacteria</taxon>
        <taxon>Pseudomonadati</taxon>
        <taxon>Pseudomonadota</taxon>
        <taxon>Alphaproteobacteria</taxon>
        <taxon>Hyphomicrobiales</taxon>
        <taxon>Nitrobacteraceae</taxon>
        <taxon>Bradyrhizobium</taxon>
    </lineage>
</organism>
<reference evidence="2 3" key="1">
    <citation type="submission" date="2019-08" db="EMBL/GenBank/DDBJ databases">
        <title>Bradyrhizobium hipponensis sp. nov., a rhizobium isolated from a Lupinus angustifolius root nodule in Tunisia.</title>
        <authorList>
            <person name="Off K."/>
            <person name="Rejili M."/>
            <person name="Mars M."/>
            <person name="Brachmann A."/>
            <person name="Marin M."/>
        </authorList>
    </citation>
    <scope>NUCLEOTIDE SEQUENCE [LARGE SCALE GENOMIC DNA]</scope>
    <source>
        <strain evidence="3">aSej3</strain>
    </source>
</reference>
<dbReference type="EMBL" id="VSTH01000120">
    <property type="protein sequence ID" value="TYO62843.1"/>
    <property type="molecule type" value="Genomic_DNA"/>
</dbReference>
<comment type="caution">
    <text evidence="2">The sequence shown here is derived from an EMBL/GenBank/DDBJ whole genome shotgun (WGS) entry which is preliminary data.</text>
</comment>
<gene>
    <name evidence="2" type="ORF">FXV83_30565</name>
</gene>
<protein>
    <submittedName>
        <fullName evidence="2">Uncharacterized protein</fullName>
    </submittedName>
</protein>
<dbReference type="Proteomes" id="UP000324797">
    <property type="component" value="Unassembled WGS sequence"/>
</dbReference>
<evidence type="ECO:0000313" key="2">
    <source>
        <dbReference type="EMBL" id="TYO62843.1"/>
    </source>
</evidence>
<feature type="transmembrane region" description="Helical" evidence="1">
    <location>
        <begin position="43"/>
        <end position="62"/>
    </location>
</feature>
<dbReference type="AlphaFoldDB" id="A0A5S4YFP5"/>
<evidence type="ECO:0000313" key="3">
    <source>
        <dbReference type="Proteomes" id="UP000324797"/>
    </source>
</evidence>
<proteinExistence type="predicted"/>
<keyword evidence="1" id="KW-0472">Membrane</keyword>
<name>A0A5S4YFP5_9BRAD</name>